<evidence type="ECO:0000259" key="5">
    <source>
        <dbReference type="PROSITE" id="PS50949"/>
    </source>
</evidence>
<gene>
    <name evidence="6" type="ORF">JL106_01785</name>
</gene>
<dbReference type="SMART" id="SM00345">
    <property type="entry name" value="HTH_GNTR"/>
    <property type="match status" value="1"/>
</dbReference>
<dbReference type="GO" id="GO:0003677">
    <property type="term" value="F:DNA binding"/>
    <property type="evidence" value="ECO:0007669"/>
    <property type="project" value="UniProtKB-KW"/>
</dbReference>
<organism evidence="6 7">
    <name type="scientific">Nakamurella leprariae</name>
    <dbReference type="NCBI Taxonomy" id="2803911"/>
    <lineage>
        <taxon>Bacteria</taxon>
        <taxon>Bacillati</taxon>
        <taxon>Actinomycetota</taxon>
        <taxon>Actinomycetes</taxon>
        <taxon>Nakamurellales</taxon>
        <taxon>Nakamurellaceae</taxon>
        <taxon>Nakamurella</taxon>
    </lineage>
</organism>
<dbReference type="EMBL" id="JAERWK010000003">
    <property type="protein sequence ID" value="MBM9466009.1"/>
    <property type="molecule type" value="Genomic_DNA"/>
</dbReference>
<keyword evidence="3" id="KW-0804">Transcription</keyword>
<dbReference type="Pfam" id="PF00392">
    <property type="entry name" value="GntR"/>
    <property type="match status" value="1"/>
</dbReference>
<accession>A0A938YA50</accession>
<dbReference type="Gene3D" id="1.10.10.10">
    <property type="entry name" value="Winged helix-like DNA-binding domain superfamily/Winged helix DNA-binding domain"/>
    <property type="match status" value="1"/>
</dbReference>
<dbReference type="GO" id="GO:0003700">
    <property type="term" value="F:DNA-binding transcription factor activity"/>
    <property type="evidence" value="ECO:0007669"/>
    <property type="project" value="InterPro"/>
</dbReference>
<dbReference type="InterPro" id="IPR011711">
    <property type="entry name" value="GntR_C"/>
</dbReference>
<evidence type="ECO:0000256" key="2">
    <source>
        <dbReference type="ARBA" id="ARBA00023125"/>
    </source>
</evidence>
<reference evidence="6" key="1">
    <citation type="submission" date="2021-01" db="EMBL/GenBank/DDBJ databases">
        <title>YIM 132084 draft genome.</title>
        <authorList>
            <person name="An D."/>
        </authorList>
    </citation>
    <scope>NUCLEOTIDE SEQUENCE</scope>
    <source>
        <strain evidence="6">YIM 132084</strain>
    </source>
</reference>
<dbReference type="SUPFAM" id="SSF48008">
    <property type="entry name" value="GntR ligand-binding domain-like"/>
    <property type="match status" value="1"/>
</dbReference>
<evidence type="ECO:0000256" key="3">
    <source>
        <dbReference type="ARBA" id="ARBA00023163"/>
    </source>
</evidence>
<dbReference type="SMART" id="SM00895">
    <property type="entry name" value="FCD"/>
    <property type="match status" value="1"/>
</dbReference>
<dbReference type="InterPro" id="IPR036390">
    <property type="entry name" value="WH_DNA-bd_sf"/>
</dbReference>
<dbReference type="InterPro" id="IPR008920">
    <property type="entry name" value="TF_FadR/GntR_C"/>
</dbReference>
<protein>
    <submittedName>
        <fullName evidence="6">FadR family transcriptional regulator</fullName>
    </submittedName>
</protein>
<comment type="caution">
    <text evidence="6">The sequence shown here is derived from an EMBL/GenBank/DDBJ whole genome shotgun (WGS) entry which is preliminary data.</text>
</comment>
<feature type="domain" description="HTH gntR-type" evidence="5">
    <location>
        <begin position="25"/>
        <end position="93"/>
    </location>
</feature>
<name>A0A938YA50_9ACTN</name>
<dbReference type="CDD" id="cd07377">
    <property type="entry name" value="WHTH_GntR"/>
    <property type="match status" value="1"/>
</dbReference>
<keyword evidence="1" id="KW-0805">Transcription regulation</keyword>
<dbReference type="Pfam" id="PF07729">
    <property type="entry name" value="FCD"/>
    <property type="match status" value="1"/>
</dbReference>
<dbReference type="Proteomes" id="UP000663792">
    <property type="component" value="Unassembled WGS sequence"/>
</dbReference>
<dbReference type="SUPFAM" id="SSF46785">
    <property type="entry name" value="Winged helix' DNA-binding domain"/>
    <property type="match status" value="1"/>
</dbReference>
<evidence type="ECO:0000313" key="6">
    <source>
        <dbReference type="EMBL" id="MBM9466009.1"/>
    </source>
</evidence>
<keyword evidence="2" id="KW-0238">DNA-binding</keyword>
<dbReference type="RefSeq" id="WP_205258969.1">
    <property type="nucleotide sequence ID" value="NZ_JAERWK010000003.1"/>
</dbReference>
<dbReference type="Gene3D" id="1.20.120.530">
    <property type="entry name" value="GntR ligand-binding domain-like"/>
    <property type="match status" value="1"/>
</dbReference>
<feature type="region of interest" description="Disordered" evidence="4">
    <location>
        <begin position="1"/>
        <end position="21"/>
    </location>
</feature>
<evidence type="ECO:0000256" key="1">
    <source>
        <dbReference type="ARBA" id="ARBA00023015"/>
    </source>
</evidence>
<dbReference type="AlphaFoldDB" id="A0A938YA50"/>
<dbReference type="InterPro" id="IPR000524">
    <property type="entry name" value="Tscrpt_reg_HTH_GntR"/>
</dbReference>
<dbReference type="PANTHER" id="PTHR43537">
    <property type="entry name" value="TRANSCRIPTIONAL REGULATOR, GNTR FAMILY"/>
    <property type="match status" value="1"/>
</dbReference>
<evidence type="ECO:0000313" key="7">
    <source>
        <dbReference type="Proteomes" id="UP000663792"/>
    </source>
</evidence>
<dbReference type="PROSITE" id="PS50949">
    <property type="entry name" value="HTH_GNTR"/>
    <property type="match status" value="1"/>
</dbReference>
<keyword evidence="7" id="KW-1185">Reference proteome</keyword>
<sequence length="248" mass="26498">MSAQQTGDGVRMPFPAGDTSPFQRTSAVSAVARRLLAELTSGGFASGTRLPAERELAATLQVSRSTLREAMAALDLLGIIEIRPGSGSYLRQPSTELLSQALQWGLMLGEPGTQDLVEIREHLEVLAARLAADRADAAGLDRLGAIVARMRTAGSVETFVQADLDFHLEVAALAGNTVLADLLRGVRSLLLAWFDRTLRVEGTMAATLREHEAVHEAIRDGDPDRAERSMQALMDAADLRLAESLGSG</sequence>
<proteinExistence type="predicted"/>
<dbReference type="InterPro" id="IPR036388">
    <property type="entry name" value="WH-like_DNA-bd_sf"/>
</dbReference>
<evidence type="ECO:0000256" key="4">
    <source>
        <dbReference type="SAM" id="MobiDB-lite"/>
    </source>
</evidence>
<dbReference type="PANTHER" id="PTHR43537:SF5">
    <property type="entry name" value="UXU OPERON TRANSCRIPTIONAL REGULATOR"/>
    <property type="match status" value="1"/>
</dbReference>
<dbReference type="PRINTS" id="PR00035">
    <property type="entry name" value="HTHGNTR"/>
</dbReference>